<organism evidence="2 3">
    <name type="scientific">Halalkalibacter okhensis</name>
    <dbReference type="NCBI Taxonomy" id="333138"/>
    <lineage>
        <taxon>Bacteria</taxon>
        <taxon>Bacillati</taxon>
        <taxon>Bacillota</taxon>
        <taxon>Bacilli</taxon>
        <taxon>Bacillales</taxon>
        <taxon>Bacillaceae</taxon>
        <taxon>Halalkalibacter</taxon>
    </lineage>
</organism>
<evidence type="ECO:0000313" key="2">
    <source>
        <dbReference type="EMBL" id="KHF40212.1"/>
    </source>
</evidence>
<protein>
    <submittedName>
        <fullName evidence="2">Uncharacterized protein</fullName>
    </submittedName>
</protein>
<evidence type="ECO:0000256" key="1">
    <source>
        <dbReference type="SAM" id="MobiDB-lite"/>
    </source>
</evidence>
<keyword evidence="3" id="KW-1185">Reference proteome</keyword>
<feature type="compositionally biased region" description="Basic and acidic residues" evidence="1">
    <location>
        <begin position="90"/>
        <end position="102"/>
    </location>
</feature>
<feature type="compositionally biased region" description="Basic and acidic residues" evidence="1">
    <location>
        <begin position="1"/>
        <end position="19"/>
    </location>
</feature>
<dbReference type="Proteomes" id="UP000030832">
    <property type="component" value="Unassembled WGS sequence"/>
</dbReference>
<proteinExistence type="predicted"/>
<name>A0A0B0IH52_9BACI</name>
<reference evidence="2 3" key="1">
    <citation type="submission" date="2014-09" db="EMBL/GenBank/DDBJ databases">
        <title>Genome sequencing and annotation of Bacillus Okhensis strain Kh10-101T.</title>
        <authorList>
            <person name="Prakash J.S."/>
        </authorList>
    </citation>
    <scope>NUCLEOTIDE SEQUENCE [LARGE SCALE GENOMIC DNA]</scope>
    <source>
        <strain evidence="3">Kh10-101T</strain>
    </source>
</reference>
<feature type="region of interest" description="Disordered" evidence="1">
    <location>
        <begin position="1"/>
        <end position="109"/>
    </location>
</feature>
<evidence type="ECO:0000313" key="3">
    <source>
        <dbReference type="Proteomes" id="UP000030832"/>
    </source>
</evidence>
<comment type="caution">
    <text evidence="2">The sequence shown here is derived from an EMBL/GenBank/DDBJ whole genome shotgun (WGS) entry which is preliminary data.</text>
</comment>
<feature type="compositionally biased region" description="Basic and acidic residues" evidence="1">
    <location>
        <begin position="27"/>
        <end position="78"/>
    </location>
</feature>
<dbReference type="EMBL" id="JRJU01000011">
    <property type="protein sequence ID" value="KHF40212.1"/>
    <property type="molecule type" value="Genomic_DNA"/>
</dbReference>
<sequence>MTEKQKPLEQLEPLAERRSPVALQPLQDRKGPKPTKPIEDVKKPIDDCKPEDKKPMPDKKPETPVDDKKEPPKKKEVVDPWARLLFGPPRKVESNPDEDGKAHRGFSWI</sequence>
<dbReference type="AlphaFoldDB" id="A0A0B0IH52"/>
<dbReference type="RefSeq" id="WP_034628774.1">
    <property type="nucleotide sequence ID" value="NZ_JRJU01000011.1"/>
</dbReference>
<gene>
    <name evidence="2" type="ORF">LQ50_10745</name>
</gene>
<accession>A0A0B0IH52</accession>